<proteinExistence type="predicted"/>
<sequence>MIKSFFSLSYASRSFFTSILVLYRNEVQKCRLKFLLSLNLKTLRYFGYTQHNLFFFNDISIYCHILFLFD</sequence>
<accession>A0A1I7WB17</accession>
<dbReference type="AlphaFoldDB" id="A0A1I7WB17"/>
<dbReference type="Proteomes" id="UP000095283">
    <property type="component" value="Unplaced"/>
</dbReference>
<dbReference type="WBParaSite" id="Hba_01863">
    <property type="protein sequence ID" value="Hba_01863"/>
    <property type="gene ID" value="Hba_01863"/>
</dbReference>
<evidence type="ECO:0000313" key="2">
    <source>
        <dbReference type="WBParaSite" id="Hba_01863"/>
    </source>
</evidence>
<evidence type="ECO:0000313" key="1">
    <source>
        <dbReference type="Proteomes" id="UP000095283"/>
    </source>
</evidence>
<name>A0A1I7WB17_HETBA</name>
<keyword evidence="1" id="KW-1185">Reference proteome</keyword>
<protein>
    <submittedName>
        <fullName evidence="2">Ovule protein</fullName>
    </submittedName>
</protein>
<organism evidence="1 2">
    <name type="scientific">Heterorhabditis bacteriophora</name>
    <name type="common">Entomopathogenic nematode worm</name>
    <dbReference type="NCBI Taxonomy" id="37862"/>
    <lineage>
        <taxon>Eukaryota</taxon>
        <taxon>Metazoa</taxon>
        <taxon>Ecdysozoa</taxon>
        <taxon>Nematoda</taxon>
        <taxon>Chromadorea</taxon>
        <taxon>Rhabditida</taxon>
        <taxon>Rhabditina</taxon>
        <taxon>Rhabditomorpha</taxon>
        <taxon>Strongyloidea</taxon>
        <taxon>Heterorhabditidae</taxon>
        <taxon>Heterorhabditis</taxon>
    </lineage>
</organism>
<reference evidence="2" key="1">
    <citation type="submission" date="2016-11" db="UniProtKB">
        <authorList>
            <consortium name="WormBaseParasite"/>
        </authorList>
    </citation>
    <scope>IDENTIFICATION</scope>
</reference>